<proteinExistence type="predicted"/>
<organism evidence="1 2">
    <name type="scientific">Prunus armeniaca</name>
    <name type="common">Apricot</name>
    <name type="synonym">Armeniaca vulgaris</name>
    <dbReference type="NCBI Taxonomy" id="36596"/>
    <lineage>
        <taxon>Eukaryota</taxon>
        <taxon>Viridiplantae</taxon>
        <taxon>Streptophyta</taxon>
        <taxon>Embryophyta</taxon>
        <taxon>Tracheophyta</taxon>
        <taxon>Spermatophyta</taxon>
        <taxon>Magnoliopsida</taxon>
        <taxon>eudicotyledons</taxon>
        <taxon>Gunneridae</taxon>
        <taxon>Pentapetalae</taxon>
        <taxon>rosids</taxon>
        <taxon>fabids</taxon>
        <taxon>Rosales</taxon>
        <taxon>Rosaceae</taxon>
        <taxon>Amygdaloideae</taxon>
        <taxon>Amygdaleae</taxon>
        <taxon>Prunus</taxon>
    </lineage>
</organism>
<dbReference type="AlphaFoldDB" id="A0A6J5WGI4"/>
<gene>
    <name evidence="1" type="ORF">ORAREDHAP_LOCUS12846</name>
</gene>
<name>A0A6J5WGI4_PRUAR</name>
<protein>
    <submittedName>
        <fullName evidence="1">Uncharacterized protein</fullName>
    </submittedName>
</protein>
<reference evidence="2" key="1">
    <citation type="journal article" date="2020" name="Genome Biol.">
        <title>Gamete binning: chromosome-level and haplotype-resolved genome assembly enabled by high-throughput single-cell sequencing of gamete genomes.</title>
        <authorList>
            <person name="Campoy J.A."/>
            <person name="Sun H."/>
            <person name="Goel M."/>
            <person name="Jiao W.-B."/>
            <person name="Folz-Donahue K."/>
            <person name="Wang N."/>
            <person name="Rubio M."/>
            <person name="Liu C."/>
            <person name="Kukat C."/>
            <person name="Ruiz D."/>
            <person name="Huettel B."/>
            <person name="Schneeberger K."/>
        </authorList>
    </citation>
    <scope>NUCLEOTIDE SEQUENCE [LARGE SCALE GENOMIC DNA]</scope>
    <source>
        <strain evidence="2">cv. Rojo Pasion</strain>
    </source>
</reference>
<evidence type="ECO:0000313" key="2">
    <source>
        <dbReference type="Proteomes" id="UP000507245"/>
    </source>
</evidence>
<dbReference type="EMBL" id="CAEKKB010000002">
    <property type="protein sequence ID" value="CAB4299185.1"/>
    <property type="molecule type" value="Genomic_DNA"/>
</dbReference>
<accession>A0A6J5WGI4</accession>
<sequence>MATIIGRHIWPSVSKRHGQTVMMYLTDFAAPLASGGELGDGDGDGGKLVGRRQWFEVFSPFATFVFYCIQM</sequence>
<dbReference type="Proteomes" id="UP000507245">
    <property type="component" value="Unassembled WGS sequence"/>
</dbReference>
<keyword evidence="2" id="KW-1185">Reference proteome</keyword>
<evidence type="ECO:0000313" key="1">
    <source>
        <dbReference type="EMBL" id="CAB4299185.1"/>
    </source>
</evidence>